<dbReference type="InterPro" id="IPR001223">
    <property type="entry name" value="Glyco_hydro18_cat"/>
</dbReference>
<sequence length="776" mass="85422">MFTGATSTMENYQKLEKVGEGTYGVVYKARDLTTKDQRIVALKKIRLEAEDEGVPSTAIREISLLKEMNDPNIVRLLNIVHADGHKLYLVFEFLDLDLKKYMEALPVSQGGRGKALPEGSGLAGQSLVMDDKMVKKFMMQLCQGVRYCHAHRVLHRDLKPQNLLIDKDCNLKLADFGLARAFGVPLRTYTHEVVTLWYRSPEILLGGRQYSTGVDMWSVGCIFAEMCTRKPLFPGDSEIDEIFKIFRILGTPNEEDWPGVTSFPDYKASFPKWGRTDIANIVTTLDEVGLDLLDSLLVYDPAGRISAKKTVIHPYFGGMNGLDLIGQQAAFRSGYLSTANAIYCNTPMTSPPTHMLRMTSSSAPKLLPTTTGPRLIVYHQTFHDSQGNYHSLLPLLTNNTGITHVIVAAIHVNDGPGNITLNDHHPDDARYTQLWGEVSWLQGSGVKVLGMLGGAAKGSFERLGGDDENFEAYYTPLHAIISAHKLSGLDLDVEEEVSLATITRLIARLRADFGPDFLITLAPVATALIPDPNIPAHLRPPRPMLASGPSPNPLHPTLPHLSGFSYPELECSVYGREVAWYNTQFYCGWGDAGTTMWYDTIVAAGWKPEKVVMGVVTNPGNGAGHVPLGKLRETCAKLRDKYKSVGLGFGGVMGWEYFNSGDCEHDLVHVSELDLNTETVQAGWVAALGRVLRSEVPPPLPQAEQQRAPPPLQGVTADQIRNMVTNLPPARAPWPDEEVQKLVVLGFERHEAVAALNATDGNVEMAAGFLFEHYPA</sequence>
<dbReference type="PANTHER" id="PTHR24056:SF254">
    <property type="entry name" value="CYCLIN-DEPENDENT KINASE 2"/>
    <property type="match status" value="1"/>
</dbReference>
<comment type="similarity">
    <text evidence="1">Belongs to the protein kinase superfamily. CMGC Ser/Thr protein kinase family. CDC2/CDKX subfamily.</text>
</comment>
<dbReference type="Pfam" id="PF00704">
    <property type="entry name" value="Glyco_hydro_18"/>
    <property type="match status" value="1"/>
</dbReference>
<evidence type="ECO:0000256" key="11">
    <source>
        <dbReference type="ARBA" id="ARBA00048367"/>
    </source>
</evidence>
<dbReference type="PANTHER" id="PTHR24056">
    <property type="entry name" value="CELL DIVISION PROTEIN KINASE"/>
    <property type="match status" value="1"/>
</dbReference>
<dbReference type="InterPro" id="IPR000719">
    <property type="entry name" value="Prot_kinase_dom"/>
</dbReference>
<dbReference type="AlphaFoldDB" id="A0A3M7M2H1"/>
<comment type="catalytic activity">
    <reaction evidence="10">
        <text>L-threonyl-[protein] + ATP = O-phospho-L-threonyl-[protein] + ADP + H(+)</text>
        <dbReference type="Rhea" id="RHEA:46608"/>
        <dbReference type="Rhea" id="RHEA-COMP:11060"/>
        <dbReference type="Rhea" id="RHEA-COMP:11605"/>
        <dbReference type="ChEBI" id="CHEBI:15378"/>
        <dbReference type="ChEBI" id="CHEBI:30013"/>
        <dbReference type="ChEBI" id="CHEBI:30616"/>
        <dbReference type="ChEBI" id="CHEBI:61977"/>
        <dbReference type="ChEBI" id="CHEBI:456216"/>
        <dbReference type="EC" id="2.7.11.22"/>
    </reaction>
</comment>
<evidence type="ECO:0000256" key="7">
    <source>
        <dbReference type="ARBA" id="ARBA00022777"/>
    </source>
</evidence>
<reference evidence="18 19" key="1">
    <citation type="journal article" date="2014" name="PLoS ONE">
        <title>De novo Genome Assembly of the Fungal Plant Pathogen Pyrenophora semeniperda.</title>
        <authorList>
            <person name="Soliai M.M."/>
            <person name="Meyer S.E."/>
            <person name="Udall J.A."/>
            <person name="Elzinga D.E."/>
            <person name="Hermansen R.A."/>
            <person name="Bodily P.M."/>
            <person name="Hart A.A."/>
            <person name="Coleman C.E."/>
        </authorList>
    </citation>
    <scope>NUCLEOTIDE SEQUENCE [LARGE SCALE GENOMIC DNA]</scope>
    <source>
        <strain evidence="18 19">CCB06</strain>
        <tissue evidence="18">Mycelium</tissue>
    </source>
</reference>
<evidence type="ECO:0000259" key="17">
    <source>
        <dbReference type="PROSITE" id="PS51910"/>
    </source>
</evidence>
<dbReference type="Gene3D" id="1.10.8.10">
    <property type="entry name" value="DNA helicase RuvA subunit, C-terminal domain"/>
    <property type="match status" value="1"/>
</dbReference>
<dbReference type="PROSITE" id="PS00108">
    <property type="entry name" value="PROTEIN_KINASE_ST"/>
    <property type="match status" value="1"/>
</dbReference>
<evidence type="ECO:0000256" key="1">
    <source>
        <dbReference type="ARBA" id="ARBA00006485"/>
    </source>
</evidence>
<dbReference type="PROSITE" id="PS51910">
    <property type="entry name" value="GH18_2"/>
    <property type="match status" value="1"/>
</dbReference>
<keyword evidence="18" id="KW-0132">Cell division</keyword>
<keyword evidence="8 14" id="KW-0067">ATP-binding</keyword>
<dbReference type="GO" id="GO:0030332">
    <property type="term" value="F:cyclin binding"/>
    <property type="evidence" value="ECO:0007669"/>
    <property type="project" value="TreeGrafter"/>
</dbReference>
<keyword evidence="18" id="KW-0131">Cell cycle</keyword>
<organism evidence="18 19">
    <name type="scientific">Pyrenophora seminiperda CCB06</name>
    <dbReference type="NCBI Taxonomy" id="1302712"/>
    <lineage>
        <taxon>Eukaryota</taxon>
        <taxon>Fungi</taxon>
        <taxon>Dikarya</taxon>
        <taxon>Ascomycota</taxon>
        <taxon>Pezizomycotina</taxon>
        <taxon>Dothideomycetes</taxon>
        <taxon>Pleosporomycetidae</taxon>
        <taxon>Pleosporales</taxon>
        <taxon>Pleosporineae</taxon>
        <taxon>Pleosporaceae</taxon>
        <taxon>Pyrenophora</taxon>
    </lineage>
</organism>
<dbReference type="GO" id="GO:0005737">
    <property type="term" value="C:cytoplasm"/>
    <property type="evidence" value="ECO:0007669"/>
    <property type="project" value="TreeGrafter"/>
</dbReference>
<keyword evidence="5" id="KW-0808">Transferase</keyword>
<comment type="function">
    <text evidence="12">Plays a key role in the control of the eukaryotic cell cycle. Required for entry into S-phase and mitosis. Acts as a component of the kinase complex that phosphorylates the repetitive C-terminus of RNA polymerase II. May function in concert with npp-16 to arrest prophase blastomeres in response to anoxia.</text>
</comment>
<evidence type="ECO:0000259" key="16">
    <source>
        <dbReference type="PROSITE" id="PS50030"/>
    </source>
</evidence>
<dbReference type="Gene3D" id="3.20.20.80">
    <property type="entry name" value="Glycosidases"/>
    <property type="match status" value="1"/>
</dbReference>
<dbReference type="GO" id="GO:0007165">
    <property type="term" value="P:signal transduction"/>
    <property type="evidence" value="ECO:0007669"/>
    <property type="project" value="TreeGrafter"/>
</dbReference>
<evidence type="ECO:0000313" key="19">
    <source>
        <dbReference type="Proteomes" id="UP000265663"/>
    </source>
</evidence>
<dbReference type="SUPFAM" id="SSF46934">
    <property type="entry name" value="UBA-like"/>
    <property type="match status" value="1"/>
</dbReference>
<evidence type="ECO:0000256" key="2">
    <source>
        <dbReference type="ARBA" id="ARBA00012425"/>
    </source>
</evidence>
<keyword evidence="4" id="KW-0597">Phosphoprotein</keyword>
<dbReference type="GO" id="GO:0000307">
    <property type="term" value="C:cyclin-dependent protein kinase holoenzyme complex"/>
    <property type="evidence" value="ECO:0007669"/>
    <property type="project" value="TreeGrafter"/>
</dbReference>
<dbReference type="GO" id="GO:0000082">
    <property type="term" value="P:G1/S transition of mitotic cell cycle"/>
    <property type="evidence" value="ECO:0007669"/>
    <property type="project" value="TreeGrafter"/>
</dbReference>
<dbReference type="GO" id="GO:0051301">
    <property type="term" value="P:cell division"/>
    <property type="evidence" value="ECO:0007669"/>
    <property type="project" value="UniProtKB-KW"/>
</dbReference>
<dbReference type="Gene3D" id="3.30.200.20">
    <property type="entry name" value="Phosphorylase Kinase, domain 1"/>
    <property type="match status" value="1"/>
</dbReference>
<dbReference type="CDD" id="cd07835">
    <property type="entry name" value="STKc_CDK1_CdkB_like"/>
    <property type="match status" value="1"/>
</dbReference>
<dbReference type="GO" id="GO:0005524">
    <property type="term" value="F:ATP binding"/>
    <property type="evidence" value="ECO:0007669"/>
    <property type="project" value="UniProtKB-UniRule"/>
</dbReference>
<dbReference type="Pfam" id="PF00627">
    <property type="entry name" value="UBA"/>
    <property type="match status" value="1"/>
</dbReference>
<keyword evidence="3" id="KW-0723">Serine/threonine-protein kinase</keyword>
<dbReference type="PROSITE" id="PS50030">
    <property type="entry name" value="UBA"/>
    <property type="match status" value="1"/>
</dbReference>
<keyword evidence="19" id="KW-1185">Reference proteome</keyword>
<feature type="domain" description="Protein kinase" evidence="15">
    <location>
        <begin position="12"/>
        <end position="316"/>
    </location>
</feature>
<comment type="subunit">
    <text evidence="13">Forms a stable but non-covalent complex with a regulatory subunit and with a cyclin. Interacts with cks-1.</text>
</comment>
<dbReference type="EC" id="2.7.11.22" evidence="2"/>
<dbReference type="InterPro" id="IPR017441">
    <property type="entry name" value="Protein_kinase_ATP_BS"/>
</dbReference>
<dbReference type="SMART" id="SM00220">
    <property type="entry name" value="S_TKc"/>
    <property type="match status" value="1"/>
</dbReference>
<dbReference type="GO" id="GO:0004693">
    <property type="term" value="F:cyclin-dependent protein serine/threonine kinase activity"/>
    <property type="evidence" value="ECO:0007669"/>
    <property type="project" value="UniProtKB-EC"/>
</dbReference>
<evidence type="ECO:0000256" key="13">
    <source>
        <dbReference type="ARBA" id="ARBA00065691"/>
    </source>
</evidence>
<keyword evidence="7" id="KW-0418">Kinase</keyword>
<gene>
    <name evidence="18" type="ORF">GMOD_00002478</name>
</gene>
<evidence type="ECO:0000256" key="3">
    <source>
        <dbReference type="ARBA" id="ARBA00022527"/>
    </source>
</evidence>
<evidence type="ECO:0000256" key="5">
    <source>
        <dbReference type="ARBA" id="ARBA00022679"/>
    </source>
</evidence>
<protein>
    <recommendedName>
        <fullName evidence="9">Cyclin-dependent kinase 1</fullName>
        <ecNumber evidence="2">2.7.11.22</ecNumber>
    </recommendedName>
</protein>
<dbReference type="CDD" id="cd14309">
    <property type="entry name" value="UBA_scDdi1_like"/>
    <property type="match status" value="1"/>
</dbReference>
<keyword evidence="6 14" id="KW-0547">Nucleotide-binding</keyword>
<accession>A0A3M7M2H1</accession>
<evidence type="ECO:0000256" key="6">
    <source>
        <dbReference type="ARBA" id="ARBA00022741"/>
    </source>
</evidence>
<dbReference type="InterPro" id="IPR009060">
    <property type="entry name" value="UBA-like_sf"/>
</dbReference>
<dbReference type="SUPFAM" id="SSF56112">
    <property type="entry name" value="Protein kinase-like (PK-like)"/>
    <property type="match status" value="1"/>
</dbReference>
<feature type="binding site" evidence="14">
    <location>
        <position position="43"/>
    </location>
    <ligand>
        <name>ATP</name>
        <dbReference type="ChEBI" id="CHEBI:30616"/>
    </ligand>
</feature>
<dbReference type="InterPro" id="IPR015940">
    <property type="entry name" value="UBA"/>
</dbReference>
<dbReference type="PROSITE" id="PS50011">
    <property type="entry name" value="PROTEIN_KINASE_DOM"/>
    <property type="match status" value="1"/>
</dbReference>
<dbReference type="SUPFAM" id="SSF51445">
    <property type="entry name" value="(Trans)glycosidases"/>
    <property type="match status" value="1"/>
</dbReference>
<feature type="domain" description="GH18" evidence="17">
    <location>
        <begin position="373"/>
        <end position="678"/>
    </location>
</feature>
<dbReference type="InterPro" id="IPR011009">
    <property type="entry name" value="Kinase-like_dom_sf"/>
</dbReference>
<dbReference type="InterPro" id="IPR017853">
    <property type="entry name" value="GH"/>
</dbReference>
<dbReference type="PROSITE" id="PS00107">
    <property type="entry name" value="PROTEIN_KINASE_ATP"/>
    <property type="match status" value="1"/>
</dbReference>
<dbReference type="Gene3D" id="1.10.510.10">
    <property type="entry name" value="Transferase(Phosphotransferase) domain 1"/>
    <property type="match status" value="1"/>
</dbReference>
<dbReference type="Proteomes" id="UP000265663">
    <property type="component" value="Unassembled WGS sequence"/>
</dbReference>
<dbReference type="GO" id="GO:0005975">
    <property type="term" value="P:carbohydrate metabolic process"/>
    <property type="evidence" value="ECO:0007669"/>
    <property type="project" value="InterPro"/>
</dbReference>
<name>A0A3M7M2H1_9PLEO</name>
<evidence type="ECO:0000256" key="8">
    <source>
        <dbReference type="ARBA" id="ARBA00022840"/>
    </source>
</evidence>
<evidence type="ECO:0000259" key="15">
    <source>
        <dbReference type="PROSITE" id="PS50011"/>
    </source>
</evidence>
<dbReference type="Pfam" id="PF00069">
    <property type="entry name" value="Pkinase"/>
    <property type="match status" value="1"/>
</dbReference>
<dbReference type="GO" id="GO:0005634">
    <property type="term" value="C:nucleus"/>
    <property type="evidence" value="ECO:0007669"/>
    <property type="project" value="TreeGrafter"/>
</dbReference>
<dbReference type="FunFam" id="1.10.510.10:FF:000706">
    <property type="entry name" value="Cyclin-dependent kinase 1"/>
    <property type="match status" value="1"/>
</dbReference>
<dbReference type="EMBL" id="KE747817">
    <property type="protein sequence ID" value="RMZ68683.1"/>
    <property type="molecule type" value="Genomic_DNA"/>
</dbReference>
<comment type="catalytic activity">
    <reaction evidence="11">
        <text>L-seryl-[protein] + ATP = O-phospho-L-seryl-[protein] + ADP + H(+)</text>
        <dbReference type="Rhea" id="RHEA:17989"/>
        <dbReference type="Rhea" id="RHEA-COMP:9863"/>
        <dbReference type="Rhea" id="RHEA-COMP:11604"/>
        <dbReference type="ChEBI" id="CHEBI:15378"/>
        <dbReference type="ChEBI" id="CHEBI:29999"/>
        <dbReference type="ChEBI" id="CHEBI:30616"/>
        <dbReference type="ChEBI" id="CHEBI:83421"/>
        <dbReference type="ChEBI" id="CHEBI:456216"/>
        <dbReference type="EC" id="2.7.11.22"/>
    </reaction>
</comment>
<dbReference type="SMART" id="SM00165">
    <property type="entry name" value="UBA"/>
    <property type="match status" value="1"/>
</dbReference>
<dbReference type="FunFam" id="3.30.200.20:FF:000027">
    <property type="entry name" value="Putative Cyclin-dependent kinase 1"/>
    <property type="match status" value="1"/>
</dbReference>
<dbReference type="InterPro" id="IPR050108">
    <property type="entry name" value="CDK"/>
</dbReference>
<evidence type="ECO:0000256" key="12">
    <source>
        <dbReference type="ARBA" id="ARBA00054104"/>
    </source>
</evidence>
<dbReference type="GO" id="GO:0010468">
    <property type="term" value="P:regulation of gene expression"/>
    <property type="evidence" value="ECO:0007669"/>
    <property type="project" value="TreeGrafter"/>
</dbReference>
<dbReference type="OrthoDB" id="1732493at2759"/>
<evidence type="ECO:0000256" key="4">
    <source>
        <dbReference type="ARBA" id="ARBA00022553"/>
    </source>
</evidence>
<evidence type="ECO:0000256" key="10">
    <source>
        <dbReference type="ARBA" id="ARBA00047811"/>
    </source>
</evidence>
<evidence type="ECO:0000256" key="9">
    <source>
        <dbReference type="ARBA" id="ARBA00039266"/>
    </source>
</evidence>
<proteinExistence type="inferred from homology"/>
<dbReference type="GO" id="GO:0010389">
    <property type="term" value="P:regulation of G2/M transition of mitotic cell cycle"/>
    <property type="evidence" value="ECO:0007669"/>
    <property type="project" value="TreeGrafter"/>
</dbReference>
<evidence type="ECO:0000256" key="14">
    <source>
        <dbReference type="PROSITE-ProRule" id="PRU10141"/>
    </source>
</evidence>
<evidence type="ECO:0000313" key="18">
    <source>
        <dbReference type="EMBL" id="RMZ68683.1"/>
    </source>
</evidence>
<dbReference type="InterPro" id="IPR008271">
    <property type="entry name" value="Ser/Thr_kinase_AS"/>
</dbReference>
<feature type="domain" description="UBA" evidence="16">
    <location>
        <begin position="734"/>
        <end position="773"/>
    </location>
</feature>